<feature type="domain" description="RanBP2-type" evidence="5">
    <location>
        <begin position="387"/>
        <end position="416"/>
    </location>
</feature>
<name>A0A1D1XPH5_9ARAE</name>
<dbReference type="Gene3D" id="4.10.1060.10">
    <property type="entry name" value="Zinc finger, RanBP2-type"/>
    <property type="match status" value="3"/>
</dbReference>
<sequence>RYFPRKRNFFFYISNPLRVPPKPLSPRRREHSSTMAASRLLRLSSPCSSSSFSFPSSSFFRTLYRKVSTTSAAFARSPVARRPLPGAAVEVFPCRVHLTTFPALHSVARTANSSFEQYYSSSAPAAAVEAAEGPAETDAGVVPHPWPEWESFLEKLKSKGYFEGVSVGDEEVDEGGSSTSLDLNRVKVACLAFARERLDLLRSLSREDIQAVVECGCPNIKRKPTNSGKRLRAYLMLNECDVCSACSLRGSCDRANLILNEEGARTVDVLRIILCYAADPAQLSRFEVPQKEQVERSIRKLLSELIKLSDTVLDPAVAKTTTGHSTKEKQPRRFTDRKNNQYKNVEMKRGDWVCFDCNFLNFARNMRCLQCKADGPKGVDPVDVEIKKGDWTCPQCEFMNFARNIRCKRCQERRPPRQLNPGEWECPLCNYLNFPRNGVCLKCNCECPGKELSQSGEHEWRKPEVSKMSAL</sequence>
<feature type="domain" description="RanBP2-type" evidence="5">
    <location>
        <begin position="420"/>
        <end position="449"/>
    </location>
</feature>
<dbReference type="Pfam" id="PF00641">
    <property type="entry name" value="Zn_ribbon_RanBP"/>
    <property type="match status" value="2"/>
</dbReference>
<dbReference type="GO" id="GO:0003729">
    <property type="term" value="F:mRNA binding"/>
    <property type="evidence" value="ECO:0007669"/>
    <property type="project" value="TreeGrafter"/>
</dbReference>
<evidence type="ECO:0000256" key="4">
    <source>
        <dbReference type="PROSITE-ProRule" id="PRU00322"/>
    </source>
</evidence>
<gene>
    <name evidence="6" type="primary">VAR3_4</name>
    <name evidence="6" type="ORF">g.88473</name>
</gene>
<keyword evidence="2 4" id="KW-0863">Zinc-finger</keyword>
<protein>
    <submittedName>
        <fullName evidence="6">Zinc finger protein VAR3, chloroplastic</fullName>
    </submittedName>
</protein>
<evidence type="ECO:0000256" key="1">
    <source>
        <dbReference type="ARBA" id="ARBA00022723"/>
    </source>
</evidence>
<proteinExistence type="predicted"/>
<dbReference type="PANTHER" id="PTHR23111:SF40">
    <property type="entry name" value="RNA-BINDING PROTEIN INVOLVED IN HETEROCHROMATIN ASSEMBLY-RELATED"/>
    <property type="match status" value="1"/>
</dbReference>
<dbReference type="SUPFAM" id="SSF90209">
    <property type="entry name" value="Ran binding protein zinc finger-like"/>
    <property type="match status" value="2"/>
</dbReference>
<dbReference type="GO" id="GO:0008270">
    <property type="term" value="F:zinc ion binding"/>
    <property type="evidence" value="ECO:0007669"/>
    <property type="project" value="UniProtKB-KW"/>
</dbReference>
<reference evidence="6" key="1">
    <citation type="submission" date="2015-07" db="EMBL/GenBank/DDBJ databases">
        <title>Transcriptome Assembly of Anthurium amnicola.</title>
        <authorList>
            <person name="Suzuki J."/>
        </authorList>
    </citation>
    <scope>NUCLEOTIDE SEQUENCE</scope>
</reference>
<dbReference type="EMBL" id="GDJX01023636">
    <property type="protein sequence ID" value="JAT44300.1"/>
    <property type="molecule type" value="Transcribed_RNA"/>
</dbReference>
<evidence type="ECO:0000256" key="2">
    <source>
        <dbReference type="ARBA" id="ARBA00022771"/>
    </source>
</evidence>
<keyword evidence="1" id="KW-0479">Metal-binding</keyword>
<dbReference type="AlphaFoldDB" id="A0A1D1XPH5"/>
<feature type="domain" description="RanBP2-type" evidence="5">
    <location>
        <begin position="348"/>
        <end position="377"/>
    </location>
</feature>
<feature type="non-terminal residue" evidence="6">
    <location>
        <position position="1"/>
    </location>
</feature>
<dbReference type="PANTHER" id="PTHR23111">
    <property type="entry name" value="ZINC FINGER PROTEIN"/>
    <property type="match status" value="1"/>
</dbReference>
<dbReference type="GO" id="GO:0005737">
    <property type="term" value="C:cytoplasm"/>
    <property type="evidence" value="ECO:0007669"/>
    <property type="project" value="TreeGrafter"/>
</dbReference>
<dbReference type="InterPro" id="IPR036443">
    <property type="entry name" value="Znf_RanBP2_sf"/>
</dbReference>
<organism evidence="6">
    <name type="scientific">Anthurium amnicola</name>
    <dbReference type="NCBI Taxonomy" id="1678845"/>
    <lineage>
        <taxon>Eukaryota</taxon>
        <taxon>Viridiplantae</taxon>
        <taxon>Streptophyta</taxon>
        <taxon>Embryophyta</taxon>
        <taxon>Tracheophyta</taxon>
        <taxon>Spermatophyta</taxon>
        <taxon>Magnoliopsida</taxon>
        <taxon>Liliopsida</taxon>
        <taxon>Araceae</taxon>
        <taxon>Pothoideae</taxon>
        <taxon>Potheae</taxon>
        <taxon>Anthurium</taxon>
    </lineage>
</organism>
<evidence type="ECO:0000313" key="6">
    <source>
        <dbReference type="EMBL" id="JAT44300.1"/>
    </source>
</evidence>
<keyword evidence="3" id="KW-0862">Zinc</keyword>
<accession>A0A1D1XPH5</accession>
<evidence type="ECO:0000256" key="3">
    <source>
        <dbReference type="ARBA" id="ARBA00022833"/>
    </source>
</evidence>
<dbReference type="Pfam" id="PF20864">
    <property type="entry name" value="Zn_ribbon_TEX13"/>
    <property type="match status" value="1"/>
</dbReference>
<dbReference type="PROSITE" id="PS50199">
    <property type="entry name" value="ZF_RANBP2_2"/>
    <property type="match status" value="3"/>
</dbReference>
<dbReference type="InterPro" id="IPR001876">
    <property type="entry name" value="Znf_RanBP2"/>
</dbReference>
<evidence type="ECO:0000259" key="5">
    <source>
        <dbReference type="PROSITE" id="PS50199"/>
    </source>
</evidence>
<dbReference type="SMART" id="SM00547">
    <property type="entry name" value="ZnF_RBZ"/>
    <property type="match status" value="3"/>
</dbReference>
<dbReference type="PROSITE" id="PS01358">
    <property type="entry name" value="ZF_RANBP2_1"/>
    <property type="match status" value="2"/>
</dbReference>
<dbReference type="InterPro" id="IPR049534">
    <property type="entry name" value="TEX13A/C/D_Znf"/>
</dbReference>